<evidence type="ECO:0000256" key="3">
    <source>
        <dbReference type="PROSITE-ProRule" id="PRU10038"/>
    </source>
</evidence>
<keyword evidence="6" id="KW-1185">Reference proteome</keyword>
<organism evidence="5 6">
    <name type="scientific">Arabidopsis arenosa</name>
    <name type="common">Sand rock-cress</name>
    <name type="synonym">Cardaminopsis arenosa</name>
    <dbReference type="NCBI Taxonomy" id="38785"/>
    <lineage>
        <taxon>Eukaryota</taxon>
        <taxon>Viridiplantae</taxon>
        <taxon>Streptophyta</taxon>
        <taxon>Embryophyta</taxon>
        <taxon>Tracheophyta</taxon>
        <taxon>Spermatophyta</taxon>
        <taxon>Magnoliopsida</taxon>
        <taxon>eudicotyledons</taxon>
        <taxon>Gunneridae</taxon>
        <taxon>Pentapetalae</taxon>
        <taxon>rosids</taxon>
        <taxon>malvids</taxon>
        <taxon>Brassicales</taxon>
        <taxon>Brassicaceae</taxon>
        <taxon>Camelineae</taxon>
        <taxon>Arabidopsis</taxon>
    </lineage>
</organism>
<dbReference type="InterPro" id="IPR029058">
    <property type="entry name" value="AB_hydrolase_fold"/>
</dbReference>
<evidence type="ECO:0000259" key="4">
    <source>
        <dbReference type="Pfam" id="PF07859"/>
    </source>
</evidence>
<dbReference type="Proteomes" id="UP000682877">
    <property type="component" value="Chromosome 1"/>
</dbReference>
<reference evidence="5" key="1">
    <citation type="submission" date="2021-01" db="EMBL/GenBank/DDBJ databases">
        <authorList>
            <person name="Bezrukov I."/>
        </authorList>
    </citation>
    <scope>NUCLEOTIDE SEQUENCE</scope>
</reference>
<dbReference type="PANTHER" id="PTHR23024">
    <property type="entry name" value="ARYLACETAMIDE DEACETYLASE"/>
    <property type="match status" value="1"/>
</dbReference>
<dbReference type="SUPFAM" id="SSF53474">
    <property type="entry name" value="alpha/beta-Hydrolases"/>
    <property type="match status" value="1"/>
</dbReference>
<name>A0A8S1ZEG1_ARAAE</name>
<dbReference type="InterPro" id="IPR033140">
    <property type="entry name" value="Lipase_GDXG_put_SER_AS"/>
</dbReference>
<comment type="similarity">
    <text evidence="1">Belongs to the 'GDXG' lipolytic enzyme family.</text>
</comment>
<dbReference type="PROSITE" id="PS01173">
    <property type="entry name" value="LIPASE_GDXG_HIS"/>
    <property type="match status" value="1"/>
</dbReference>
<feature type="domain" description="Alpha/beta hydrolase fold-3" evidence="4">
    <location>
        <begin position="75"/>
        <end position="293"/>
    </location>
</feature>
<feature type="active site" evidence="3">
    <location>
        <position position="163"/>
    </location>
</feature>
<evidence type="ECO:0000313" key="5">
    <source>
        <dbReference type="EMBL" id="CAE5957923.1"/>
    </source>
</evidence>
<accession>A0A8S1ZEG1</accession>
<keyword evidence="2" id="KW-0378">Hydrolase</keyword>
<dbReference type="PROSITE" id="PS01174">
    <property type="entry name" value="LIPASE_GDXG_SER"/>
    <property type="match status" value="1"/>
</dbReference>
<dbReference type="InterPro" id="IPR002168">
    <property type="entry name" value="Lipase_GDXG_HIS_AS"/>
</dbReference>
<sequence>MDSDVAFDYSPRFRIFKNGRIERLVAETFVPPSLKPENGVVSKDAVYSPEKNLSLRIYLPKKSVDETGEKKIPLLVYFHGGAFIMETAFSTIYHTFLTSAVSATDCIAVSVDYRRAPEHPIPILYEDSWEAIQWIFTHITRSGSEDWLNKHADFSNVFLAGDSAGANIAHHMAIRVEKEELSPEIFKISGMILFHPYFMSKALIEKMEVGAMRYYERLWRIASPDSENGVEDPWINVVGSDLSELGCGRVLVMVAGNDVLARGGWSYAAELEKSGWVGKVEVMETKEEGHVFHLRNPDSDNARRLLRNFAEFLKEGTC</sequence>
<evidence type="ECO:0000313" key="6">
    <source>
        <dbReference type="Proteomes" id="UP000682877"/>
    </source>
</evidence>
<evidence type="ECO:0000256" key="1">
    <source>
        <dbReference type="ARBA" id="ARBA00010515"/>
    </source>
</evidence>
<dbReference type="InterPro" id="IPR050466">
    <property type="entry name" value="Carboxylest/Gibb_receptor"/>
</dbReference>
<dbReference type="Pfam" id="PF07859">
    <property type="entry name" value="Abhydrolase_3"/>
    <property type="match status" value="1"/>
</dbReference>
<gene>
    <name evidence="5" type="ORF">AARE701A_LOCUS1581</name>
</gene>
<dbReference type="AlphaFoldDB" id="A0A8S1ZEG1"/>
<evidence type="ECO:0000256" key="2">
    <source>
        <dbReference type="ARBA" id="ARBA00022801"/>
    </source>
</evidence>
<proteinExistence type="inferred from homology"/>
<dbReference type="InterPro" id="IPR013094">
    <property type="entry name" value="AB_hydrolase_3"/>
</dbReference>
<dbReference type="EMBL" id="LR999451">
    <property type="protein sequence ID" value="CAE5957923.1"/>
    <property type="molecule type" value="Genomic_DNA"/>
</dbReference>
<dbReference type="GO" id="GO:0016787">
    <property type="term" value="F:hydrolase activity"/>
    <property type="evidence" value="ECO:0007669"/>
    <property type="project" value="UniProtKB-KW"/>
</dbReference>
<dbReference type="Gene3D" id="3.40.50.1820">
    <property type="entry name" value="alpha/beta hydrolase"/>
    <property type="match status" value="1"/>
</dbReference>
<protein>
    <recommendedName>
        <fullName evidence="4">Alpha/beta hydrolase fold-3 domain-containing protein</fullName>
    </recommendedName>
</protein>
<dbReference type="PANTHER" id="PTHR23024:SF544">
    <property type="entry name" value="CARBOXYLESTERASE 1-RELATED"/>
    <property type="match status" value="1"/>
</dbReference>